<reference evidence="4" key="1">
    <citation type="journal article" date="2017" name="BMC Genomics">
        <title>Gapless genome assembly of Colletotrichum higginsianum reveals chromosome structure and association of transposable elements with secondary metabolite gene clusters.</title>
        <authorList>
            <person name="Dallery J.-F."/>
            <person name="Lapalu N."/>
            <person name="Zampounis A."/>
            <person name="Pigne S."/>
            <person name="Luyten I."/>
            <person name="Amselem J."/>
            <person name="Wittenberg A.H.J."/>
            <person name="Zhou S."/>
            <person name="de Queiroz M.V."/>
            <person name="Robin G.P."/>
            <person name="Auger A."/>
            <person name="Hainaut M."/>
            <person name="Henrissat B."/>
            <person name="Kim K.-T."/>
            <person name="Lee Y.-H."/>
            <person name="Lespinet O."/>
            <person name="Schwartz D.C."/>
            <person name="Thon M.R."/>
            <person name="O'Connell R.J."/>
        </authorList>
    </citation>
    <scope>NUCLEOTIDE SEQUENCE [LARGE SCALE GENOMIC DNA]</scope>
    <source>
        <strain evidence="4">IMI 349063</strain>
    </source>
</reference>
<dbReference type="VEuPathDB" id="FungiDB:CH63R_03637"/>
<dbReference type="InterPro" id="IPR053157">
    <property type="entry name" value="Sterol_Uptake_Regulator"/>
</dbReference>
<name>A0A1B7YGP9_COLHI</name>
<sequence length="606" mass="68247">MQLIKPQYKKPLQATQNLVTTVVFILIAVRISRKTTAFDVLALVMNVDRYLRWGSPKWYCIINAMETVLWTMIMILGMATNIKQCTSGAEKGSSNCQIFFGVSGIASIISQITGWMMVFFWRQWRAAVRDRSACNIAYLPSLMGRSRSVPPSWTPCYPLCFAGTSHCPRNPPRSSISASHSSLMPLGFYERIRRRSFASFRKRNTHANGDAAISHEVPLWVHGVPAEEGQGSRCIYLASRTHNATSPVKSPPVAPPGHVLTFDGVSGSPPSLFKLGDHVEEGLLPLSPFATKRWACSMELMHHYSVSTANTLALRSDMQNVWRTVVPEMGYEHPFVLDGILAVAAIHKAHLLPLQREKYLDIAAYYQTRGLGGFRSALFYIGDTNWKPSFCFSSTIILYVCALAAHSNGEPALGTVSEVLKLFVLLRGFRSVLLPCQAEIRETQFAPLSHGIWIVEENSKDFDRDVFSNDSPLPKDIFDRLHRLTVLFRRELPEGSRRDYELAVSELRKAAVLLVLAGDNPEVGMLFFYPYAVPSSIIADIQAGSPYAMVLLSYFALLLSTIQPHFWFLEKWSEQLFDCIEFHLKGNPRLWDLAQWPRRNVARLHT</sequence>
<feature type="transmembrane region" description="Helical" evidence="2">
    <location>
        <begin position="58"/>
        <end position="78"/>
    </location>
</feature>
<feature type="transmembrane region" description="Helical" evidence="2">
    <location>
        <begin position="98"/>
        <end position="121"/>
    </location>
</feature>
<dbReference type="KEGG" id="chig:CH63R_03637"/>
<dbReference type="Proteomes" id="UP000092177">
    <property type="component" value="Chromosome 3"/>
</dbReference>
<keyword evidence="4" id="KW-1185">Reference proteome</keyword>
<dbReference type="AlphaFoldDB" id="A0A1B7YGP9"/>
<keyword evidence="2" id="KW-1133">Transmembrane helix</keyword>
<dbReference type="GO" id="GO:0001228">
    <property type="term" value="F:DNA-binding transcription activator activity, RNA polymerase II-specific"/>
    <property type="evidence" value="ECO:0007669"/>
    <property type="project" value="TreeGrafter"/>
</dbReference>
<keyword evidence="2" id="KW-0812">Transmembrane</keyword>
<dbReference type="RefSeq" id="XP_018159858.1">
    <property type="nucleotide sequence ID" value="XM_018298612.1"/>
</dbReference>
<dbReference type="Pfam" id="PF11951">
    <property type="entry name" value="Fungal_trans_2"/>
    <property type="match status" value="1"/>
</dbReference>
<comment type="caution">
    <text evidence="3">The sequence shown here is derived from an EMBL/GenBank/DDBJ whole genome shotgun (WGS) entry which is preliminary data.</text>
</comment>
<protein>
    <submittedName>
        <fullName evidence="3">C6 zinc finger protein</fullName>
    </submittedName>
</protein>
<evidence type="ECO:0000256" key="1">
    <source>
        <dbReference type="ARBA" id="ARBA00023242"/>
    </source>
</evidence>
<evidence type="ECO:0000256" key="2">
    <source>
        <dbReference type="SAM" id="Phobius"/>
    </source>
</evidence>
<organism evidence="3 4">
    <name type="scientific">Colletotrichum higginsianum (strain IMI 349063)</name>
    <name type="common">Crucifer anthracnose fungus</name>
    <dbReference type="NCBI Taxonomy" id="759273"/>
    <lineage>
        <taxon>Eukaryota</taxon>
        <taxon>Fungi</taxon>
        <taxon>Dikarya</taxon>
        <taxon>Ascomycota</taxon>
        <taxon>Pezizomycotina</taxon>
        <taxon>Sordariomycetes</taxon>
        <taxon>Hypocreomycetidae</taxon>
        <taxon>Glomerellales</taxon>
        <taxon>Glomerellaceae</taxon>
        <taxon>Colletotrichum</taxon>
        <taxon>Colletotrichum destructivum species complex</taxon>
    </lineage>
</organism>
<proteinExistence type="predicted"/>
<feature type="transmembrane region" description="Helical" evidence="2">
    <location>
        <begin position="547"/>
        <end position="568"/>
    </location>
</feature>
<dbReference type="EMBL" id="LTAN01000003">
    <property type="protein sequence ID" value="OBR11341.1"/>
    <property type="molecule type" value="Genomic_DNA"/>
</dbReference>
<dbReference type="InterPro" id="IPR021858">
    <property type="entry name" value="Fun_TF"/>
</dbReference>
<keyword evidence="2" id="KW-0472">Membrane</keyword>
<accession>A0A1B7YGP9</accession>
<evidence type="ECO:0000313" key="4">
    <source>
        <dbReference type="Proteomes" id="UP000092177"/>
    </source>
</evidence>
<dbReference type="OrthoDB" id="5295362at2759"/>
<keyword evidence="1" id="KW-0539">Nucleus</keyword>
<dbReference type="PANTHER" id="PTHR47784:SF5">
    <property type="entry name" value="STEROL UPTAKE CONTROL PROTEIN 2"/>
    <property type="match status" value="1"/>
</dbReference>
<evidence type="ECO:0000313" key="3">
    <source>
        <dbReference type="EMBL" id="OBR11341.1"/>
    </source>
</evidence>
<gene>
    <name evidence="3" type="ORF">CH63R_03637</name>
</gene>
<dbReference type="PANTHER" id="PTHR47784">
    <property type="entry name" value="STEROL UPTAKE CONTROL PROTEIN 2"/>
    <property type="match status" value="1"/>
</dbReference>
<dbReference type="GeneID" id="28862719"/>